<evidence type="ECO:0000256" key="2">
    <source>
        <dbReference type="SAM" id="SignalP"/>
    </source>
</evidence>
<reference evidence="3 4" key="1">
    <citation type="submission" date="2023-12" db="EMBL/GenBank/DDBJ databases">
        <title>Genome sequencing and assembly of bacterial species from a model synthetic community.</title>
        <authorList>
            <person name="Hogle S.L."/>
        </authorList>
    </citation>
    <scope>NUCLEOTIDE SEQUENCE [LARGE SCALE GENOMIC DNA]</scope>
    <source>
        <strain evidence="3 4">HAMBI_3031</strain>
    </source>
</reference>
<dbReference type="RefSeq" id="WP_114792313.1">
    <property type="nucleotide sequence ID" value="NZ_CP139960.1"/>
</dbReference>
<dbReference type="InterPro" id="IPR052211">
    <property type="entry name" value="Cpx_auxiliary_protein"/>
</dbReference>
<dbReference type="Proteomes" id="UP001325680">
    <property type="component" value="Chromosome"/>
</dbReference>
<dbReference type="PANTHER" id="PTHR38102">
    <property type="entry name" value="PERIPLASMIC CHAPERONE SPY"/>
    <property type="match status" value="1"/>
</dbReference>
<keyword evidence="2" id="KW-0732">Signal</keyword>
<feature type="chain" id="PRO_5046842180" description="DUF4890 domain-containing protein" evidence="2">
    <location>
        <begin position="22"/>
        <end position="138"/>
    </location>
</feature>
<evidence type="ECO:0000313" key="4">
    <source>
        <dbReference type="Proteomes" id="UP001325680"/>
    </source>
</evidence>
<proteinExistence type="predicted"/>
<organism evidence="3 4">
    <name type="scientific">Niabella yanshanensis</name>
    <dbReference type="NCBI Taxonomy" id="577386"/>
    <lineage>
        <taxon>Bacteria</taxon>
        <taxon>Pseudomonadati</taxon>
        <taxon>Bacteroidota</taxon>
        <taxon>Chitinophagia</taxon>
        <taxon>Chitinophagales</taxon>
        <taxon>Chitinophagaceae</taxon>
        <taxon>Niabella</taxon>
    </lineage>
</organism>
<evidence type="ECO:0008006" key="5">
    <source>
        <dbReference type="Google" id="ProtNLM"/>
    </source>
</evidence>
<dbReference type="EMBL" id="CP139960">
    <property type="protein sequence ID" value="WQD37285.1"/>
    <property type="molecule type" value="Genomic_DNA"/>
</dbReference>
<protein>
    <recommendedName>
        <fullName evidence="5">DUF4890 domain-containing protein</fullName>
    </recommendedName>
</protein>
<sequence>MKKSIFLAAMISAFSITATYAQDAPKEKPKAEARRGGERRGPGGGYNAAEMYKDLNLTKDQEAKLKDLNDEQGKKRQELRNDNSLSDDTRREKMQEMRKEWMEKEGAILTKEQKEKLDVKRKERMERGGNRGPRESRQ</sequence>
<feature type="compositionally biased region" description="Basic and acidic residues" evidence="1">
    <location>
        <begin position="24"/>
        <end position="41"/>
    </location>
</feature>
<feature type="region of interest" description="Disordered" evidence="1">
    <location>
        <begin position="66"/>
        <end position="138"/>
    </location>
</feature>
<evidence type="ECO:0000313" key="3">
    <source>
        <dbReference type="EMBL" id="WQD37285.1"/>
    </source>
</evidence>
<feature type="region of interest" description="Disordered" evidence="1">
    <location>
        <begin position="21"/>
        <end position="49"/>
    </location>
</feature>
<dbReference type="PANTHER" id="PTHR38102:SF1">
    <property type="entry name" value="PERIPLASMIC CHAPERONE SPY"/>
    <property type="match status" value="1"/>
</dbReference>
<feature type="signal peptide" evidence="2">
    <location>
        <begin position="1"/>
        <end position="21"/>
    </location>
</feature>
<keyword evidence="4" id="KW-1185">Reference proteome</keyword>
<accession>A0ABZ0W5H8</accession>
<evidence type="ECO:0000256" key="1">
    <source>
        <dbReference type="SAM" id="MobiDB-lite"/>
    </source>
</evidence>
<gene>
    <name evidence="3" type="ORF">U0035_16570</name>
</gene>
<name>A0ABZ0W5H8_9BACT</name>